<dbReference type="PROSITE" id="PS50014">
    <property type="entry name" value="BROMODOMAIN_2"/>
    <property type="match status" value="1"/>
</dbReference>
<evidence type="ECO:0000313" key="9">
    <source>
        <dbReference type="Proteomes" id="UP001165090"/>
    </source>
</evidence>
<dbReference type="EMBL" id="BSDZ01000080">
    <property type="protein sequence ID" value="GLI68855.1"/>
    <property type="molecule type" value="Genomic_DNA"/>
</dbReference>
<proteinExistence type="predicted"/>
<reference evidence="8 9" key="1">
    <citation type="journal article" date="2023" name="IScience">
        <title>Expanded male sex-determining region conserved during the evolution of homothallism in the green alga Volvox.</title>
        <authorList>
            <person name="Yamamoto K."/>
            <person name="Matsuzaki R."/>
            <person name="Mahakham W."/>
            <person name="Heman W."/>
            <person name="Sekimoto H."/>
            <person name="Kawachi M."/>
            <person name="Minakuchi Y."/>
            <person name="Toyoda A."/>
            <person name="Nozaki H."/>
        </authorList>
    </citation>
    <scope>NUCLEOTIDE SEQUENCE [LARGE SCALE GENOMIC DNA]</scope>
    <source>
        <strain evidence="8 9">NIES-4468</strain>
    </source>
</reference>
<keyword evidence="1" id="KW-0805">Transcription regulation</keyword>
<gene>
    <name evidence="8" type="ORF">VaNZ11_013399</name>
</gene>
<dbReference type="Pfam" id="PF00439">
    <property type="entry name" value="Bromodomain"/>
    <property type="match status" value="1"/>
</dbReference>
<evidence type="ECO:0000256" key="5">
    <source>
        <dbReference type="SAM" id="MobiDB-lite"/>
    </source>
</evidence>
<dbReference type="Proteomes" id="UP001165090">
    <property type="component" value="Unassembled WGS sequence"/>
</dbReference>
<evidence type="ECO:0000256" key="2">
    <source>
        <dbReference type="ARBA" id="ARBA00023117"/>
    </source>
</evidence>
<feature type="compositionally biased region" description="Low complexity" evidence="5">
    <location>
        <begin position="385"/>
        <end position="419"/>
    </location>
</feature>
<protein>
    <recommendedName>
        <fullName evidence="10">Bromo domain-containing protein</fullName>
    </recommendedName>
</protein>
<keyword evidence="9" id="KW-1185">Reference proteome</keyword>
<dbReference type="SMART" id="SM00297">
    <property type="entry name" value="BROMO"/>
    <property type="match status" value="1"/>
</dbReference>
<dbReference type="InterPro" id="IPR001487">
    <property type="entry name" value="Bromodomain"/>
</dbReference>
<feature type="compositionally biased region" description="Polar residues" evidence="5">
    <location>
        <begin position="428"/>
        <end position="449"/>
    </location>
</feature>
<dbReference type="InterPro" id="IPR036427">
    <property type="entry name" value="Bromodomain-like_sf"/>
</dbReference>
<feature type="domain" description="Bromo" evidence="6">
    <location>
        <begin position="98"/>
        <end position="168"/>
    </location>
</feature>
<keyword evidence="2 4" id="KW-0103">Bromodomain</keyword>
<dbReference type="InterPro" id="IPR027353">
    <property type="entry name" value="NET_dom"/>
</dbReference>
<dbReference type="SUPFAM" id="SSF47370">
    <property type="entry name" value="Bromodomain"/>
    <property type="match status" value="1"/>
</dbReference>
<evidence type="ECO:0000259" key="6">
    <source>
        <dbReference type="PROSITE" id="PS50014"/>
    </source>
</evidence>
<name>A0ABQ5SH74_9CHLO</name>
<dbReference type="Gene3D" id="1.20.920.10">
    <property type="entry name" value="Bromodomain-like"/>
    <property type="match status" value="1"/>
</dbReference>
<keyword evidence="3" id="KW-0804">Transcription</keyword>
<evidence type="ECO:0000256" key="1">
    <source>
        <dbReference type="ARBA" id="ARBA00023015"/>
    </source>
</evidence>
<dbReference type="PRINTS" id="PR00503">
    <property type="entry name" value="BROMODOMAIN"/>
</dbReference>
<dbReference type="PANTHER" id="PTHR45926">
    <property type="entry name" value="OSJNBA0053K19.4 PROTEIN"/>
    <property type="match status" value="1"/>
</dbReference>
<feature type="compositionally biased region" description="Polar residues" evidence="5">
    <location>
        <begin position="362"/>
        <end position="374"/>
    </location>
</feature>
<comment type="caution">
    <text evidence="8">The sequence shown here is derived from an EMBL/GenBank/DDBJ whole genome shotgun (WGS) entry which is preliminary data.</text>
</comment>
<dbReference type="PROSITE" id="PS51525">
    <property type="entry name" value="NET"/>
    <property type="match status" value="1"/>
</dbReference>
<accession>A0ABQ5SH74</accession>
<evidence type="ECO:0008006" key="10">
    <source>
        <dbReference type="Google" id="ProtNLM"/>
    </source>
</evidence>
<evidence type="ECO:0000259" key="7">
    <source>
        <dbReference type="PROSITE" id="PS51525"/>
    </source>
</evidence>
<sequence>MASSEKVLDLGDVDKLSRQQRVGRYKVWLLQKRLAELSAQVEAAVLEARQLIAWKQSYQPLTVAELTDEDKRMLDYNHRVRLAEVVQKHCSTALKSITQHKWAFPFNNPVDTSRFPDYPKVISTPMDFSTIKARQDNGFYRDPKDWWSDVMLVFSNAKRYNAPGSDCYLMAQMLQEVSEEKYDKVIAPRLAEEAAVTSREEVHQKKKRAELFNLQINEAMDAQCAVLFHLMAELHAAIREAKSLASSMCEPLTLEEKQALAATIQGLPTAQLESIVAFVASRHPPSVSTSEVQPGAAGGAPSRKVQLNLGRYDPLLLRQLQHLVSTCTAARQHNQNQLPGLLQPPQRPVASKAPVPRPAPISATTSPGSGTAQPVSGASAGIGGMAAPQQQPQGVGAPGAEAAVVQQRQQQQPAEQQPATLPTDGAPGQQQSRSQVSAPPVGSTQRNISDVVTNATASGISARAGIKWPGLAVGAGVRPRARVLLSLNLDGAASAGEMLAACPLPQPVLQQQFQSGRTRLTGLKRVASQALVGGCGGPLAK</sequence>
<dbReference type="Gene3D" id="1.20.1270.220">
    <property type="match status" value="1"/>
</dbReference>
<evidence type="ECO:0000313" key="8">
    <source>
        <dbReference type="EMBL" id="GLI68855.1"/>
    </source>
</evidence>
<feature type="region of interest" description="Disordered" evidence="5">
    <location>
        <begin position="337"/>
        <end position="449"/>
    </location>
</feature>
<evidence type="ECO:0000256" key="4">
    <source>
        <dbReference type="PROSITE-ProRule" id="PRU00035"/>
    </source>
</evidence>
<evidence type="ECO:0000256" key="3">
    <source>
        <dbReference type="ARBA" id="ARBA00023163"/>
    </source>
</evidence>
<dbReference type="InterPro" id="IPR038336">
    <property type="entry name" value="NET_sf"/>
</dbReference>
<dbReference type="Pfam" id="PF17035">
    <property type="entry name" value="BET"/>
    <property type="match status" value="1"/>
</dbReference>
<feature type="domain" description="NET" evidence="7">
    <location>
        <begin position="242"/>
        <end position="335"/>
    </location>
</feature>
<organism evidence="8 9">
    <name type="scientific">Volvox africanus</name>
    <dbReference type="NCBI Taxonomy" id="51714"/>
    <lineage>
        <taxon>Eukaryota</taxon>
        <taxon>Viridiplantae</taxon>
        <taxon>Chlorophyta</taxon>
        <taxon>core chlorophytes</taxon>
        <taxon>Chlorophyceae</taxon>
        <taxon>CS clade</taxon>
        <taxon>Chlamydomonadales</taxon>
        <taxon>Volvocaceae</taxon>
        <taxon>Volvox</taxon>
    </lineage>
</organism>